<dbReference type="InterPro" id="IPR037192">
    <property type="entry name" value="ERO1-like_sf"/>
</dbReference>
<dbReference type="STRING" id="1003232.J9DNI0"/>
<organism evidence="16 17">
    <name type="scientific">Edhazardia aedis (strain USNM 41457)</name>
    <name type="common">Microsporidian parasite</name>
    <dbReference type="NCBI Taxonomy" id="1003232"/>
    <lineage>
        <taxon>Eukaryota</taxon>
        <taxon>Fungi</taxon>
        <taxon>Fungi incertae sedis</taxon>
        <taxon>Microsporidia</taxon>
        <taxon>Edhazardia</taxon>
    </lineage>
</organism>
<dbReference type="GO" id="GO:0016972">
    <property type="term" value="F:thiol oxidase activity"/>
    <property type="evidence" value="ECO:0007669"/>
    <property type="project" value="InterPro"/>
</dbReference>
<keyword evidence="14" id="KW-0325">Glycoprotein</keyword>
<comment type="subunit">
    <text evidence="4">May function both as a monomer and a homodimer.</text>
</comment>
<dbReference type="OrthoDB" id="2196345at2759"/>
<evidence type="ECO:0008006" key="18">
    <source>
        <dbReference type="Google" id="ProtNLM"/>
    </source>
</evidence>
<keyword evidence="11" id="KW-0560">Oxidoreductase</keyword>
<evidence type="ECO:0000313" key="16">
    <source>
        <dbReference type="EMBL" id="EJW04085.1"/>
    </source>
</evidence>
<reference evidence="17" key="2">
    <citation type="submission" date="2015-07" db="EMBL/GenBank/DDBJ databases">
        <title>Contrasting host-pathogen interactions and genome evolution in two generalist and specialist microsporidian pathogens of mosquitoes.</title>
        <authorList>
            <consortium name="The Broad Institute Genomics Platform"/>
            <consortium name="The Broad Institute Genome Sequencing Center for Infectious Disease"/>
            <person name="Cuomo C.A."/>
            <person name="Sanscrainte N.D."/>
            <person name="Goldberg J.M."/>
            <person name="Heiman D."/>
            <person name="Young S."/>
            <person name="Zeng Q."/>
            <person name="Becnel J.J."/>
            <person name="Birren B.W."/>
        </authorList>
    </citation>
    <scope>NUCLEOTIDE SEQUENCE [LARGE SCALE GENOMIC DNA]</scope>
    <source>
        <strain evidence="17">USNM 41457</strain>
    </source>
</reference>
<comment type="caution">
    <text evidence="16">The sequence shown here is derived from an EMBL/GenBank/DDBJ whole genome shotgun (WGS) entry which is preliminary data.</text>
</comment>
<evidence type="ECO:0000313" key="17">
    <source>
        <dbReference type="Proteomes" id="UP000003163"/>
    </source>
</evidence>
<keyword evidence="8" id="KW-0256">Endoplasmic reticulum</keyword>
<evidence type="ECO:0000256" key="3">
    <source>
        <dbReference type="ARBA" id="ARBA00008277"/>
    </source>
</evidence>
<comment type="similarity">
    <text evidence="3">Belongs to the EROs family.</text>
</comment>
<dbReference type="SUPFAM" id="SSF110019">
    <property type="entry name" value="ERO1-like"/>
    <property type="match status" value="1"/>
</dbReference>
<protein>
    <recommendedName>
        <fullName evidence="18">Endoplasmic oxidoreductin-1</fullName>
    </recommendedName>
</protein>
<dbReference type="GO" id="GO:0071949">
    <property type="term" value="F:FAD binding"/>
    <property type="evidence" value="ECO:0007669"/>
    <property type="project" value="InterPro"/>
</dbReference>
<dbReference type="OMA" id="NEICKHR"/>
<dbReference type="Proteomes" id="UP000003163">
    <property type="component" value="Unassembled WGS sequence"/>
</dbReference>
<evidence type="ECO:0000256" key="2">
    <source>
        <dbReference type="ARBA" id="ARBA00004367"/>
    </source>
</evidence>
<keyword evidence="9" id="KW-0274">FAD</keyword>
<keyword evidence="6" id="KW-0285">Flavoprotein</keyword>
<keyword evidence="5" id="KW-0813">Transport</keyword>
<evidence type="ECO:0000256" key="13">
    <source>
        <dbReference type="ARBA" id="ARBA00023157"/>
    </source>
</evidence>
<dbReference type="AlphaFoldDB" id="J9DNI0"/>
<dbReference type="InterPro" id="IPR007266">
    <property type="entry name" value="Ero1"/>
</dbReference>
<accession>J9DNI0</accession>
<evidence type="ECO:0000256" key="7">
    <source>
        <dbReference type="ARBA" id="ARBA00022729"/>
    </source>
</evidence>
<keyword evidence="15" id="KW-0676">Redox-active center</keyword>
<gene>
    <name evidence="16" type="ORF">EDEG_01607</name>
</gene>
<proteinExistence type="inferred from homology"/>
<dbReference type="EMBL" id="AFBI03000024">
    <property type="protein sequence ID" value="EJW04085.1"/>
    <property type="molecule type" value="Genomic_DNA"/>
</dbReference>
<keyword evidence="7" id="KW-0732">Signal</keyword>
<dbReference type="InParanoid" id="J9DNI0"/>
<keyword evidence="12" id="KW-0472">Membrane</keyword>
<evidence type="ECO:0000256" key="12">
    <source>
        <dbReference type="ARBA" id="ARBA00023136"/>
    </source>
</evidence>
<dbReference type="GO" id="GO:0034975">
    <property type="term" value="P:protein folding in endoplasmic reticulum"/>
    <property type="evidence" value="ECO:0007669"/>
    <property type="project" value="InterPro"/>
</dbReference>
<evidence type="ECO:0000256" key="10">
    <source>
        <dbReference type="ARBA" id="ARBA00022982"/>
    </source>
</evidence>
<evidence type="ECO:0000256" key="4">
    <source>
        <dbReference type="ARBA" id="ARBA00011802"/>
    </source>
</evidence>
<dbReference type="GO" id="GO:0015035">
    <property type="term" value="F:protein-disulfide reductase activity"/>
    <property type="evidence" value="ECO:0007669"/>
    <property type="project" value="InterPro"/>
</dbReference>
<name>J9DNI0_EDHAE</name>
<dbReference type="FunCoup" id="J9DNI0">
    <property type="interactions" value="122"/>
</dbReference>
<dbReference type="GO" id="GO:0005789">
    <property type="term" value="C:endoplasmic reticulum membrane"/>
    <property type="evidence" value="ECO:0007669"/>
    <property type="project" value="UniProtKB-SubCell"/>
</dbReference>
<evidence type="ECO:0000256" key="1">
    <source>
        <dbReference type="ARBA" id="ARBA00001974"/>
    </source>
</evidence>
<evidence type="ECO:0000256" key="11">
    <source>
        <dbReference type="ARBA" id="ARBA00023002"/>
    </source>
</evidence>
<dbReference type="PANTHER" id="PTHR12613:SF0">
    <property type="entry name" value="ERO1-LIKE PROTEIN"/>
    <property type="match status" value="1"/>
</dbReference>
<dbReference type="HOGENOM" id="CLU_065181_0_0_1"/>
<sequence>MKLLLIIHIFWAKQQLKNITRHQASLNTILTELVSSKCFAKIKIDMDTPCKNKKMLEKCKFPACKLPNDYENQLKKINTTLCRYGELKNRRCNFYDPKTRRGLFVDLDMAKQIYSGYKKGAAEIWKSIYKDVCGNHTLYKMVSGIHFSIGIHMSVFFKKVNDEYFSSMRLYRQKYKREYANNLLYAFKIVSNAASKLNSKSFKCAIEFDRKNKKLLNEALSMIKSMGLFKDTYISCFNWQSRLEKVMEHLNCIECDKCKLWGKIQFKGLYVTYKILCSDNNKIRLAGDDIVCFFHLYHKLCSSVLYMKKLDKAKNERWY</sequence>
<evidence type="ECO:0000256" key="14">
    <source>
        <dbReference type="ARBA" id="ARBA00023180"/>
    </source>
</evidence>
<evidence type="ECO:0000256" key="8">
    <source>
        <dbReference type="ARBA" id="ARBA00022824"/>
    </source>
</evidence>
<evidence type="ECO:0000256" key="5">
    <source>
        <dbReference type="ARBA" id="ARBA00022448"/>
    </source>
</evidence>
<comment type="subcellular location">
    <subcellularLocation>
        <location evidence="2">Endoplasmic reticulum membrane</location>
        <topology evidence="2">Peripheral membrane protein</topology>
        <orientation evidence="2">Lumenal side</orientation>
    </subcellularLocation>
</comment>
<keyword evidence="13" id="KW-1015">Disulfide bond</keyword>
<keyword evidence="10" id="KW-0249">Electron transport</keyword>
<evidence type="ECO:0000256" key="6">
    <source>
        <dbReference type="ARBA" id="ARBA00022630"/>
    </source>
</evidence>
<evidence type="ECO:0000256" key="9">
    <source>
        <dbReference type="ARBA" id="ARBA00022827"/>
    </source>
</evidence>
<dbReference type="Pfam" id="PF04137">
    <property type="entry name" value="ERO1"/>
    <property type="match status" value="1"/>
</dbReference>
<keyword evidence="17" id="KW-1185">Reference proteome</keyword>
<reference evidence="16 17" key="1">
    <citation type="submission" date="2011-08" db="EMBL/GenBank/DDBJ databases">
        <authorList>
            <person name="Liu Z.J."/>
            <person name="Shi F.L."/>
            <person name="Lu J.Q."/>
            <person name="Li M."/>
            <person name="Wang Z.L."/>
        </authorList>
    </citation>
    <scope>NUCLEOTIDE SEQUENCE [LARGE SCALE GENOMIC DNA]</scope>
    <source>
        <strain evidence="16 17">USNM 41457</strain>
    </source>
</reference>
<evidence type="ECO:0000256" key="15">
    <source>
        <dbReference type="ARBA" id="ARBA00023284"/>
    </source>
</evidence>
<dbReference type="VEuPathDB" id="MicrosporidiaDB:EDEG_01607"/>
<dbReference type="PANTHER" id="PTHR12613">
    <property type="entry name" value="ERO1-RELATED"/>
    <property type="match status" value="1"/>
</dbReference>
<comment type="cofactor">
    <cofactor evidence="1">
        <name>FAD</name>
        <dbReference type="ChEBI" id="CHEBI:57692"/>
    </cofactor>
</comment>